<keyword evidence="8 10" id="KW-0808">Transferase</keyword>
<evidence type="ECO:0000313" key="10">
    <source>
        <dbReference type="RefSeq" id="XP_033532265.1"/>
    </source>
</evidence>
<dbReference type="InterPro" id="IPR021115">
    <property type="entry name" value="Pyridoxal-P_BS"/>
</dbReference>
<comment type="similarity">
    <text evidence="2 7">Belongs to the group II decarboxylase family.</text>
</comment>
<dbReference type="PANTHER" id="PTHR45677:SF8">
    <property type="entry name" value="CYSTEINE SULFINIC ACID DECARBOXYLASE"/>
    <property type="match status" value="1"/>
</dbReference>
<comment type="cofactor">
    <cofactor evidence="1 6 7">
        <name>pyridoxal 5'-phosphate</name>
        <dbReference type="ChEBI" id="CHEBI:597326"/>
    </cofactor>
</comment>
<dbReference type="PROSITE" id="PS00392">
    <property type="entry name" value="DDC_GAD_HDC_YDC"/>
    <property type="match status" value="1"/>
</dbReference>
<dbReference type="SUPFAM" id="SSF53383">
    <property type="entry name" value="PLP-dependent transferases"/>
    <property type="match status" value="1"/>
</dbReference>
<dbReference type="Proteomes" id="UP000504638">
    <property type="component" value="Unplaced"/>
</dbReference>
<keyword evidence="5 7" id="KW-0456">Lyase</keyword>
<evidence type="ECO:0000313" key="8">
    <source>
        <dbReference type="EMBL" id="KAF1810634.1"/>
    </source>
</evidence>
<evidence type="ECO:0000256" key="7">
    <source>
        <dbReference type="RuleBase" id="RU000382"/>
    </source>
</evidence>
<evidence type="ECO:0000256" key="3">
    <source>
        <dbReference type="ARBA" id="ARBA00022793"/>
    </source>
</evidence>
<dbReference type="Pfam" id="PF00282">
    <property type="entry name" value="Pyridoxal_deC"/>
    <property type="match status" value="1"/>
</dbReference>
<dbReference type="OrthoDB" id="392571at2759"/>
<evidence type="ECO:0000256" key="2">
    <source>
        <dbReference type="ARBA" id="ARBA00009533"/>
    </source>
</evidence>
<dbReference type="GO" id="GO:0030170">
    <property type="term" value="F:pyridoxal phosphate binding"/>
    <property type="evidence" value="ECO:0007669"/>
    <property type="project" value="InterPro"/>
</dbReference>
<dbReference type="RefSeq" id="XP_033532265.1">
    <property type="nucleotide sequence ID" value="XM_033679878.1"/>
</dbReference>
<dbReference type="GeneID" id="54420448"/>
<dbReference type="GO" id="GO:0005737">
    <property type="term" value="C:cytoplasm"/>
    <property type="evidence" value="ECO:0007669"/>
    <property type="project" value="TreeGrafter"/>
</dbReference>
<keyword evidence="9" id="KW-1185">Reference proteome</keyword>
<dbReference type="InterPro" id="IPR002129">
    <property type="entry name" value="PyrdxlP-dep_de-COase"/>
</dbReference>
<reference evidence="8 10" key="1">
    <citation type="submission" date="2020-01" db="EMBL/GenBank/DDBJ databases">
        <authorList>
            <consortium name="DOE Joint Genome Institute"/>
            <person name="Haridas S."/>
            <person name="Albert R."/>
            <person name="Binder M."/>
            <person name="Bloem J."/>
            <person name="Labutti K."/>
            <person name="Salamov A."/>
            <person name="Andreopoulos B."/>
            <person name="Baker S.E."/>
            <person name="Barry K."/>
            <person name="Bills G."/>
            <person name="Bluhm B.H."/>
            <person name="Cannon C."/>
            <person name="Castanera R."/>
            <person name="Culley D.E."/>
            <person name="Daum C."/>
            <person name="Ezra D."/>
            <person name="Gonzalez J.B."/>
            <person name="Henrissat B."/>
            <person name="Kuo A."/>
            <person name="Liang C."/>
            <person name="Lipzen A."/>
            <person name="Lutzoni F."/>
            <person name="Magnuson J."/>
            <person name="Mondo S."/>
            <person name="Nolan M."/>
            <person name="Ohm R."/>
            <person name="Pangilinan J."/>
            <person name="Park H.-J."/>
            <person name="Ramirez L."/>
            <person name="Alfaro M."/>
            <person name="Sun H."/>
            <person name="Tritt A."/>
            <person name="Yoshinaga Y."/>
            <person name="Zwiers L.-H."/>
            <person name="Turgeon B.G."/>
            <person name="Goodwin S.B."/>
            <person name="Spatafora J.W."/>
            <person name="Crous P.W."/>
            <person name="Grigoriev I.V."/>
        </authorList>
    </citation>
    <scope>NUCLEOTIDE SEQUENCE</scope>
    <source>
        <strain evidence="8 10">CBS 781.70</strain>
    </source>
</reference>
<protein>
    <submittedName>
        <fullName evidence="8 10">PLP-dependent transferase</fullName>
    </submittedName>
</protein>
<keyword evidence="4 6" id="KW-0663">Pyridoxal phosphate</keyword>
<reference evidence="10" key="3">
    <citation type="submission" date="2025-04" db="UniProtKB">
        <authorList>
            <consortium name="RefSeq"/>
        </authorList>
    </citation>
    <scope>IDENTIFICATION</scope>
    <source>
        <strain evidence="10">CBS 781.70</strain>
    </source>
</reference>
<evidence type="ECO:0000256" key="1">
    <source>
        <dbReference type="ARBA" id="ARBA00001933"/>
    </source>
</evidence>
<accession>A0A6G1FXX9</accession>
<dbReference type="InterPro" id="IPR015421">
    <property type="entry name" value="PyrdxlP-dep_Trfase_major"/>
</dbReference>
<dbReference type="AlphaFoldDB" id="A0A6G1FXX9"/>
<name>A0A6G1FXX9_9PEZI</name>
<dbReference type="Gene3D" id="3.40.640.10">
    <property type="entry name" value="Type I PLP-dependent aspartate aminotransferase-like (Major domain)"/>
    <property type="match status" value="1"/>
</dbReference>
<dbReference type="InterPro" id="IPR015424">
    <property type="entry name" value="PyrdxlP-dep_Trfase"/>
</dbReference>
<evidence type="ECO:0000256" key="6">
    <source>
        <dbReference type="PIRSR" id="PIRSR602129-50"/>
    </source>
</evidence>
<evidence type="ECO:0000256" key="4">
    <source>
        <dbReference type="ARBA" id="ARBA00022898"/>
    </source>
</evidence>
<dbReference type="GO" id="GO:0016831">
    <property type="term" value="F:carboxy-lyase activity"/>
    <property type="evidence" value="ECO:0007669"/>
    <property type="project" value="UniProtKB-KW"/>
</dbReference>
<gene>
    <name evidence="8 10" type="ORF">P152DRAFT_460332</name>
</gene>
<evidence type="ECO:0000256" key="5">
    <source>
        <dbReference type="ARBA" id="ARBA00023239"/>
    </source>
</evidence>
<dbReference type="GO" id="GO:0016740">
    <property type="term" value="F:transferase activity"/>
    <property type="evidence" value="ECO:0007669"/>
    <property type="project" value="UniProtKB-KW"/>
</dbReference>
<sequence length="408" mass="43219">MNAPIVPVKIKGLCTSVNKFLNEVPRPYSVLTRLQQLIIPFIQTADEDTKVIPSGQGLTIPVSTPGSLRYSLEDPDLAPSRNGVTNGITDTNTPISHRTTLVEPHPSPSITSLLNLSLPTTGTGPPGLTSLARLLLSYSVNTFSPGFLDKLYAATNAPGLAAELLLATLNTNLHVAHVSPALTEVERTTSFALAKLVGWDRDAVDAEGNRPFRFAGGVAQNGGSASNQLAMLIAKVTMFPETKEGGNGAVPGGKRLVVLTSEHGHYSVEKACVMAGLGSGAVRTVKVDERGRIIVEELEKEIAAAKERGELPFFVNATAGTTVLGSFDPIGEIAKVARREGLWCHVDGSWGGPVLFSEKLRKGRLDGIEDVDSMAITPHKMLGVPVTCSFLVGRDLRLFKAASTLKAG</sequence>
<organism evidence="8">
    <name type="scientific">Eremomyces bilateralis CBS 781.70</name>
    <dbReference type="NCBI Taxonomy" id="1392243"/>
    <lineage>
        <taxon>Eukaryota</taxon>
        <taxon>Fungi</taxon>
        <taxon>Dikarya</taxon>
        <taxon>Ascomycota</taxon>
        <taxon>Pezizomycotina</taxon>
        <taxon>Dothideomycetes</taxon>
        <taxon>Dothideomycetes incertae sedis</taxon>
        <taxon>Eremomycetales</taxon>
        <taxon>Eremomycetaceae</taxon>
        <taxon>Eremomyces</taxon>
    </lineage>
</organism>
<keyword evidence="3" id="KW-0210">Decarboxylase</keyword>
<proteinExistence type="inferred from homology"/>
<dbReference type="EMBL" id="ML975165">
    <property type="protein sequence ID" value="KAF1810634.1"/>
    <property type="molecule type" value="Genomic_DNA"/>
</dbReference>
<evidence type="ECO:0000313" key="9">
    <source>
        <dbReference type="Proteomes" id="UP000504638"/>
    </source>
</evidence>
<dbReference type="GO" id="GO:0019752">
    <property type="term" value="P:carboxylic acid metabolic process"/>
    <property type="evidence" value="ECO:0007669"/>
    <property type="project" value="InterPro"/>
</dbReference>
<dbReference type="PANTHER" id="PTHR45677">
    <property type="entry name" value="GLUTAMATE DECARBOXYLASE-RELATED"/>
    <property type="match status" value="1"/>
</dbReference>
<reference evidence="10" key="2">
    <citation type="submission" date="2020-04" db="EMBL/GenBank/DDBJ databases">
        <authorList>
            <consortium name="NCBI Genome Project"/>
        </authorList>
    </citation>
    <scope>NUCLEOTIDE SEQUENCE</scope>
    <source>
        <strain evidence="10">CBS 781.70</strain>
    </source>
</reference>
<feature type="modified residue" description="N6-(pyridoxal phosphate)lysine" evidence="6">
    <location>
        <position position="380"/>
    </location>
</feature>
<dbReference type="Gene3D" id="3.90.1150.170">
    <property type="match status" value="1"/>
</dbReference>